<dbReference type="InterPro" id="IPR017871">
    <property type="entry name" value="ABC_transporter-like_CS"/>
</dbReference>
<dbReference type="InterPro" id="IPR013563">
    <property type="entry name" value="Oligopep_ABC_C"/>
</dbReference>
<evidence type="ECO:0000256" key="2">
    <source>
        <dbReference type="ARBA" id="ARBA00022448"/>
    </source>
</evidence>
<dbReference type="CDD" id="cd03257">
    <property type="entry name" value="ABC_NikE_OppD_transporters"/>
    <property type="match status" value="1"/>
</dbReference>
<dbReference type="EMBL" id="CP058579">
    <property type="protein sequence ID" value="QLG61043.1"/>
    <property type="molecule type" value="Genomic_DNA"/>
</dbReference>
<dbReference type="Proteomes" id="UP000509626">
    <property type="component" value="Chromosome"/>
</dbReference>
<feature type="domain" description="ABC transporter" evidence="7">
    <location>
        <begin position="4"/>
        <end position="253"/>
    </location>
</feature>
<comment type="subcellular location">
    <subcellularLocation>
        <location evidence="1">Cell membrane</location>
        <topology evidence="1">Peripheral membrane protein</topology>
    </subcellularLocation>
</comment>
<dbReference type="Pfam" id="PF00005">
    <property type="entry name" value="ABC_tran"/>
    <property type="match status" value="1"/>
</dbReference>
<dbReference type="InterPro" id="IPR003593">
    <property type="entry name" value="AAA+_ATPase"/>
</dbReference>
<evidence type="ECO:0000256" key="6">
    <source>
        <dbReference type="ARBA" id="ARBA00023136"/>
    </source>
</evidence>
<evidence type="ECO:0000256" key="5">
    <source>
        <dbReference type="ARBA" id="ARBA00022840"/>
    </source>
</evidence>
<accession>A0A7D5QEZ0</accession>
<name>A0A7D5QEZ0_9EURY</name>
<sequence>MTLLEIENLGVVYEEDGATIRAVDGVDLSVEPGETLGIVGESGSGKSTIIKSLIDILDSNGSVADGELRFKGDDLTQFSNEELNDRIRWKEISYIPQNAMASLDPVYRIGSQIVEVIQTHTEASERDAMDRAEELLNNVGLDSERLYDYPHELSGGQRQRAVIALALALEPSLILADEPTTGLDVVIQDEILKLLSEIQDEVNCAIVLVTHDMSVVAEVADKIAVMYGGRVMEFGRTSSVFNNSNHPYTIGLKNAFPSLERGSSKSRLVSIPGSPPDLRDPPMGCRFKARCPFATQECDSVEPPTVDVGDGQRAKCHYTDQATEFRQRGESSDVWLAVEGEQ</sequence>
<evidence type="ECO:0000259" key="7">
    <source>
        <dbReference type="PROSITE" id="PS50893"/>
    </source>
</evidence>
<dbReference type="KEGG" id="halu:HUG12_04535"/>
<dbReference type="GO" id="GO:0005524">
    <property type="term" value="F:ATP binding"/>
    <property type="evidence" value="ECO:0007669"/>
    <property type="project" value="UniProtKB-KW"/>
</dbReference>
<dbReference type="GO" id="GO:0016887">
    <property type="term" value="F:ATP hydrolysis activity"/>
    <property type="evidence" value="ECO:0007669"/>
    <property type="project" value="InterPro"/>
</dbReference>
<evidence type="ECO:0000313" key="8">
    <source>
        <dbReference type="EMBL" id="QLG61043.1"/>
    </source>
</evidence>
<dbReference type="InterPro" id="IPR003439">
    <property type="entry name" value="ABC_transporter-like_ATP-bd"/>
</dbReference>
<dbReference type="SMART" id="SM00382">
    <property type="entry name" value="AAA"/>
    <property type="match status" value="1"/>
</dbReference>
<dbReference type="InterPro" id="IPR050388">
    <property type="entry name" value="ABC_Ni/Peptide_Import"/>
</dbReference>
<dbReference type="Pfam" id="PF08352">
    <property type="entry name" value="oligo_HPY"/>
    <property type="match status" value="1"/>
</dbReference>
<dbReference type="InterPro" id="IPR027417">
    <property type="entry name" value="P-loop_NTPase"/>
</dbReference>
<keyword evidence="6" id="KW-0472">Membrane</keyword>
<dbReference type="FunFam" id="3.40.50.300:FF:000016">
    <property type="entry name" value="Oligopeptide ABC transporter ATP-binding component"/>
    <property type="match status" value="1"/>
</dbReference>
<evidence type="ECO:0000256" key="4">
    <source>
        <dbReference type="ARBA" id="ARBA00022741"/>
    </source>
</evidence>
<dbReference type="PROSITE" id="PS50893">
    <property type="entry name" value="ABC_TRANSPORTER_2"/>
    <property type="match status" value="1"/>
</dbReference>
<dbReference type="OrthoDB" id="18209at2157"/>
<evidence type="ECO:0000256" key="1">
    <source>
        <dbReference type="ARBA" id="ARBA00004202"/>
    </source>
</evidence>
<dbReference type="AlphaFoldDB" id="A0A7D5QEZ0"/>
<dbReference type="PANTHER" id="PTHR43297:SF2">
    <property type="entry name" value="DIPEPTIDE TRANSPORT ATP-BINDING PROTEIN DPPD"/>
    <property type="match status" value="1"/>
</dbReference>
<organism evidence="8 9">
    <name type="scientific">Halorarum salinum</name>
    <dbReference type="NCBI Taxonomy" id="2743089"/>
    <lineage>
        <taxon>Archaea</taxon>
        <taxon>Methanobacteriati</taxon>
        <taxon>Methanobacteriota</taxon>
        <taxon>Stenosarchaea group</taxon>
        <taxon>Halobacteria</taxon>
        <taxon>Halobacteriales</taxon>
        <taxon>Haloferacaceae</taxon>
        <taxon>Halorarum</taxon>
    </lineage>
</organism>
<keyword evidence="2" id="KW-0813">Transport</keyword>
<dbReference type="Gene3D" id="3.40.50.300">
    <property type="entry name" value="P-loop containing nucleotide triphosphate hydrolases"/>
    <property type="match status" value="1"/>
</dbReference>
<dbReference type="SUPFAM" id="SSF52540">
    <property type="entry name" value="P-loop containing nucleoside triphosphate hydrolases"/>
    <property type="match status" value="1"/>
</dbReference>
<dbReference type="PANTHER" id="PTHR43297">
    <property type="entry name" value="OLIGOPEPTIDE TRANSPORT ATP-BINDING PROTEIN APPD"/>
    <property type="match status" value="1"/>
</dbReference>
<evidence type="ECO:0000256" key="3">
    <source>
        <dbReference type="ARBA" id="ARBA00022475"/>
    </source>
</evidence>
<keyword evidence="3" id="KW-1003">Cell membrane</keyword>
<evidence type="ECO:0000313" key="9">
    <source>
        <dbReference type="Proteomes" id="UP000509626"/>
    </source>
</evidence>
<protein>
    <submittedName>
        <fullName evidence="8">ABC transporter ATP-binding protein</fullName>
    </submittedName>
</protein>
<dbReference type="NCBIfam" id="TIGR01727">
    <property type="entry name" value="oligo_HPY"/>
    <property type="match status" value="1"/>
</dbReference>
<keyword evidence="4" id="KW-0547">Nucleotide-binding</keyword>
<keyword evidence="5 8" id="KW-0067">ATP-binding</keyword>
<dbReference type="GeneID" id="56036700"/>
<keyword evidence="9" id="KW-1185">Reference proteome</keyword>
<reference evidence="8 9" key="1">
    <citation type="submission" date="2020-06" db="EMBL/GenBank/DDBJ databases">
        <title>NJ-3-1, isolated from saline soil.</title>
        <authorList>
            <person name="Cui H.L."/>
            <person name="Shi X."/>
        </authorList>
    </citation>
    <scope>NUCLEOTIDE SEQUENCE [LARGE SCALE GENOMIC DNA]</scope>
    <source>
        <strain evidence="8 9">NJ-3-1</strain>
    </source>
</reference>
<dbReference type="PROSITE" id="PS00211">
    <property type="entry name" value="ABC_TRANSPORTER_1"/>
    <property type="match status" value="1"/>
</dbReference>
<dbReference type="GO" id="GO:0015833">
    <property type="term" value="P:peptide transport"/>
    <property type="evidence" value="ECO:0007669"/>
    <property type="project" value="InterPro"/>
</dbReference>
<dbReference type="RefSeq" id="WP_179267627.1">
    <property type="nucleotide sequence ID" value="NZ_CP058579.1"/>
</dbReference>
<proteinExistence type="predicted"/>
<gene>
    <name evidence="8" type="ORF">HUG12_04535</name>
</gene>
<dbReference type="GO" id="GO:0005886">
    <property type="term" value="C:plasma membrane"/>
    <property type="evidence" value="ECO:0007669"/>
    <property type="project" value="UniProtKB-SubCell"/>
</dbReference>